<dbReference type="InterPro" id="IPR002035">
    <property type="entry name" value="VWF_A"/>
</dbReference>
<gene>
    <name evidence="4" type="ORF">WMY93_007150</name>
</gene>
<evidence type="ECO:0000259" key="3">
    <source>
        <dbReference type="PROSITE" id="PS50234"/>
    </source>
</evidence>
<comment type="caution">
    <text evidence="4">The sequence shown here is derived from an EMBL/GenBank/DDBJ whole genome shotgun (WGS) entry which is preliminary data.</text>
</comment>
<feature type="domain" description="VWFA" evidence="3">
    <location>
        <begin position="55"/>
        <end position="227"/>
    </location>
</feature>
<dbReference type="PROSITE" id="PS50234">
    <property type="entry name" value="VWFA"/>
    <property type="match status" value="1"/>
</dbReference>
<dbReference type="SMART" id="SM00327">
    <property type="entry name" value="VWA"/>
    <property type="match status" value="1"/>
</dbReference>
<feature type="compositionally biased region" description="Basic and acidic residues" evidence="1">
    <location>
        <begin position="288"/>
        <end position="301"/>
    </location>
</feature>
<evidence type="ECO:0000313" key="4">
    <source>
        <dbReference type="EMBL" id="KAK7930755.1"/>
    </source>
</evidence>
<evidence type="ECO:0000256" key="2">
    <source>
        <dbReference type="SAM" id="SignalP"/>
    </source>
</evidence>
<feature type="chain" id="PRO_5043990518" description="VWFA domain-containing protein" evidence="2">
    <location>
        <begin position="19"/>
        <end position="318"/>
    </location>
</feature>
<feature type="compositionally biased region" description="Low complexity" evidence="1">
    <location>
        <begin position="263"/>
        <end position="273"/>
    </location>
</feature>
<sequence>MHLHHFIFLLYMCTTAATVQEDFGMSTEKDLTQPQIIQRPVSEPAFQDCTKKTVDLVFLFDGSSSQKQFEFEENKVFIEDIMAGLKNTSIKFAAVQFSTQVRTIFTFNDFINGTAISKLQKEEQLKGLTNTHMALDFVLKEHLNNTSNGATEEATKVLVLITDGDPSDTDRQYGVFEKYDSMNIIRFVIGVREVDVTRLRVIASEPKDENTFHIENYNGLTEVWENLQRKILQTEGTKAALNLIEEMSRTGFRAAYRKEQIVQQQKGQVSQSVPSPPSQEKKKKNNEKKRNLEENHTEGDIHSIRLIGNRCGPFADRV</sequence>
<accession>A0AAW0PM28</accession>
<dbReference type="PANTHER" id="PTHR24020">
    <property type="entry name" value="COLLAGEN ALPHA"/>
    <property type="match status" value="1"/>
</dbReference>
<feature type="signal peptide" evidence="2">
    <location>
        <begin position="1"/>
        <end position="18"/>
    </location>
</feature>
<dbReference type="AlphaFoldDB" id="A0AAW0PM28"/>
<evidence type="ECO:0000256" key="1">
    <source>
        <dbReference type="SAM" id="MobiDB-lite"/>
    </source>
</evidence>
<name>A0AAW0PM28_9GOBI</name>
<dbReference type="Proteomes" id="UP001460270">
    <property type="component" value="Unassembled WGS sequence"/>
</dbReference>
<dbReference type="EMBL" id="JBBPFD010000004">
    <property type="protein sequence ID" value="KAK7930755.1"/>
    <property type="molecule type" value="Genomic_DNA"/>
</dbReference>
<organism evidence="4 5">
    <name type="scientific">Mugilogobius chulae</name>
    <name type="common">yellowstripe goby</name>
    <dbReference type="NCBI Taxonomy" id="88201"/>
    <lineage>
        <taxon>Eukaryota</taxon>
        <taxon>Metazoa</taxon>
        <taxon>Chordata</taxon>
        <taxon>Craniata</taxon>
        <taxon>Vertebrata</taxon>
        <taxon>Euteleostomi</taxon>
        <taxon>Actinopterygii</taxon>
        <taxon>Neopterygii</taxon>
        <taxon>Teleostei</taxon>
        <taxon>Neoteleostei</taxon>
        <taxon>Acanthomorphata</taxon>
        <taxon>Gobiaria</taxon>
        <taxon>Gobiiformes</taxon>
        <taxon>Gobioidei</taxon>
        <taxon>Gobiidae</taxon>
        <taxon>Gobionellinae</taxon>
        <taxon>Mugilogobius</taxon>
    </lineage>
</organism>
<keyword evidence="5" id="KW-1185">Reference proteome</keyword>
<protein>
    <recommendedName>
        <fullName evidence="3">VWFA domain-containing protein</fullName>
    </recommendedName>
</protein>
<proteinExistence type="predicted"/>
<dbReference type="SUPFAM" id="SSF53300">
    <property type="entry name" value="vWA-like"/>
    <property type="match status" value="1"/>
</dbReference>
<dbReference type="Pfam" id="PF00092">
    <property type="entry name" value="VWA"/>
    <property type="match status" value="1"/>
</dbReference>
<dbReference type="PANTHER" id="PTHR24020:SF20">
    <property type="entry name" value="PH DOMAIN-CONTAINING PROTEIN"/>
    <property type="match status" value="1"/>
</dbReference>
<evidence type="ECO:0000313" key="5">
    <source>
        <dbReference type="Proteomes" id="UP001460270"/>
    </source>
</evidence>
<dbReference type="InterPro" id="IPR050525">
    <property type="entry name" value="ECM_Assembly_Org"/>
</dbReference>
<dbReference type="Gene3D" id="3.40.50.410">
    <property type="entry name" value="von Willebrand factor, type A domain"/>
    <property type="match status" value="1"/>
</dbReference>
<dbReference type="PRINTS" id="PR00453">
    <property type="entry name" value="VWFADOMAIN"/>
</dbReference>
<keyword evidence="2" id="KW-0732">Signal</keyword>
<feature type="region of interest" description="Disordered" evidence="1">
    <location>
        <begin position="263"/>
        <end position="301"/>
    </location>
</feature>
<reference evidence="5" key="1">
    <citation type="submission" date="2024-04" db="EMBL/GenBank/DDBJ databases">
        <title>Salinicola lusitanus LLJ914,a marine bacterium isolated from the Okinawa Trough.</title>
        <authorList>
            <person name="Li J."/>
        </authorList>
    </citation>
    <scope>NUCLEOTIDE SEQUENCE [LARGE SCALE GENOMIC DNA]</scope>
</reference>
<dbReference type="InterPro" id="IPR036465">
    <property type="entry name" value="vWFA_dom_sf"/>
</dbReference>